<feature type="chain" id="PRO_5035876879" evidence="2">
    <location>
        <begin position="31"/>
        <end position="114"/>
    </location>
</feature>
<organism evidence="3 4">
    <name type="scientific">Ceratopteris richardii</name>
    <name type="common">Triangle waterfern</name>
    <dbReference type="NCBI Taxonomy" id="49495"/>
    <lineage>
        <taxon>Eukaryota</taxon>
        <taxon>Viridiplantae</taxon>
        <taxon>Streptophyta</taxon>
        <taxon>Embryophyta</taxon>
        <taxon>Tracheophyta</taxon>
        <taxon>Polypodiopsida</taxon>
        <taxon>Polypodiidae</taxon>
        <taxon>Polypodiales</taxon>
        <taxon>Pteridineae</taxon>
        <taxon>Pteridaceae</taxon>
        <taxon>Parkerioideae</taxon>
        <taxon>Ceratopteris</taxon>
    </lineage>
</organism>
<accession>A0A8T2UEE4</accession>
<protein>
    <submittedName>
        <fullName evidence="3">Uncharacterized protein</fullName>
    </submittedName>
</protein>
<dbReference type="OrthoDB" id="625265at2759"/>
<evidence type="ECO:0000256" key="1">
    <source>
        <dbReference type="ARBA" id="ARBA00010582"/>
    </source>
</evidence>
<keyword evidence="2" id="KW-0732">Signal</keyword>
<dbReference type="PANTHER" id="PTHR23201">
    <property type="entry name" value="EXTENSIN, PROLINE-RICH PROTEIN"/>
    <property type="match status" value="1"/>
</dbReference>
<name>A0A8T2UEE4_CERRI</name>
<dbReference type="Proteomes" id="UP000825935">
    <property type="component" value="Chromosome 7"/>
</dbReference>
<dbReference type="OMA" id="LDCIGAC"/>
<comment type="caution">
    <text evidence="3">The sequence shown here is derived from an EMBL/GenBank/DDBJ whole genome shotgun (WGS) entry which is preliminary data.</text>
</comment>
<reference evidence="3" key="1">
    <citation type="submission" date="2021-08" db="EMBL/GenBank/DDBJ databases">
        <title>WGS assembly of Ceratopteris richardii.</title>
        <authorList>
            <person name="Marchant D.B."/>
            <person name="Chen G."/>
            <person name="Jenkins J."/>
            <person name="Shu S."/>
            <person name="Leebens-Mack J."/>
            <person name="Grimwood J."/>
            <person name="Schmutz J."/>
            <person name="Soltis P."/>
            <person name="Soltis D."/>
            <person name="Chen Z.-H."/>
        </authorList>
    </citation>
    <scope>NUCLEOTIDE SEQUENCE</scope>
    <source>
        <strain evidence="3">Whitten #5841</strain>
        <tissue evidence="3">Leaf</tissue>
    </source>
</reference>
<evidence type="ECO:0000256" key="2">
    <source>
        <dbReference type="SAM" id="SignalP"/>
    </source>
</evidence>
<feature type="signal peptide" evidence="2">
    <location>
        <begin position="1"/>
        <end position="30"/>
    </location>
</feature>
<evidence type="ECO:0000313" key="3">
    <source>
        <dbReference type="EMBL" id="KAH7432163.1"/>
    </source>
</evidence>
<gene>
    <name evidence="3" type="ORF">KP509_07G011200</name>
</gene>
<dbReference type="InterPro" id="IPR003854">
    <property type="entry name" value="GASA"/>
</dbReference>
<comment type="similarity">
    <text evidence="1">Belongs to the GASA family.</text>
</comment>
<proteinExistence type="inferred from homology"/>
<evidence type="ECO:0000313" key="4">
    <source>
        <dbReference type="Proteomes" id="UP000825935"/>
    </source>
</evidence>
<dbReference type="PANTHER" id="PTHR23201:SF12">
    <property type="entry name" value="OS05G0432200 PROTEIN"/>
    <property type="match status" value="1"/>
</dbReference>
<keyword evidence="4" id="KW-1185">Reference proteome</keyword>
<dbReference type="AlphaFoldDB" id="A0A8T2UEE4"/>
<dbReference type="EMBL" id="CM035412">
    <property type="protein sequence ID" value="KAH7432163.1"/>
    <property type="molecule type" value="Genomic_DNA"/>
</dbReference>
<sequence length="114" mass="12174">MASSSSVFLFLCLGVLILVVVPMQIQRARADDIEIFRAESISFPPAPSPSAPLNCTDACAHRCSKSGRPNRCKRACGTCCIRCSCVPPGTAGNHNVCGDCYARQKEPNGDQKCP</sequence>
<dbReference type="Pfam" id="PF02704">
    <property type="entry name" value="GASA"/>
    <property type="match status" value="1"/>
</dbReference>